<dbReference type="AlphaFoldDB" id="A0A1Y2BXD1"/>
<feature type="compositionally biased region" description="Low complexity" evidence="1">
    <location>
        <begin position="139"/>
        <end position="148"/>
    </location>
</feature>
<reference evidence="2 3" key="1">
    <citation type="submission" date="2016-07" db="EMBL/GenBank/DDBJ databases">
        <title>Pervasive Adenine N6-methylation of Active Genes in Fungi.</title>
        <authorList>
            <consortium name="DOE Joint Genome Institute"/>
            <person name="Mondo S.J."/>
            <person name="Dannebaum R.O."/>
            <person name="Kuo R.C."/>
            <person name="Labutti K."/>
            <person name="Haridas S."/>
            <person name="Kuo A."/>
            <person name="Salamov A."/>
            <person name="Ahrendt S.R."/>
            <person name="Lipzen A."/>
            <person name="Sullivan W."/>
            <person name="Andreopoulos W.B."/>
            <person name="Clum A."/>
            <person name="Lindquist E."/>
            <person name="Daum C."/>
            <person name="Ramamoorthy G.K."/>
            <person name="Gryganskyi A."/>
            <person name="Culley D."/>
            <person name="Magnuson J.K."/>
            <person name="James T.Y."/>
            <person name="O'Malley M.A."/>
            <person name="Stajich J.E."/>
            <person name="Spatafora J.W."/>
            <person name="Visel A."/>
            <person name="Grigoriev I.V."/>
        </authorList>
    </citation>
    <scope>NUCLEOTIDE SEQUENCE [LARGE SCALE GENOMIC DNA]</scope>
    <source>
        <strain evidence="2 3">JEL800</strain>
    </source>
</reference>
<protein>
    <submittedName>
        <fullName evidence="2">Uncharacterized protein</fullName>
    </submittedName>
</protein>
<keyword evidence="3" id="KW-1185">Reference proteome</keyword>
<name>A0A1Y2BXD1_9FUNG</name>
<proteinExistence type="predicted"/>
<sequence>MLATRTTLYTLCAKADHSERELEILTQQAKWTRLGWGIKFQYTNSLVRFLHGRVPKVPATGLFLAFLQSICTNEDCSCICGAKVLGITRAAWIYLKYESDNERVLRMLQCLKESHYYSVVDECLYLDEECINVSLQQPPQQQEELSSPVAQPKTPSKRQHRKLNTPIELSRADLLFLKQTEEMKEAFQHNAKALPQLNQIFLSGQECTCIQIENFASIERGVQKLIDGGFCKDCGDWDCRHLILSANAIATRFLALTIAWAVGPDARKALGVSFTGVDPFLTVASVMEDGSLVLGYPNNMFAEVILEALERVDGAIMHDVYVVEYQLTGAYSLRISAVAIVV</sequence>
<evidence type="ECO:0000313" key="2">
    <source>
        <dbReference type="EMBL" id="ORY39413.1"/>
    </source>
</evidence>
<gene>
    <name evidence="2" type="ORF">BCR33DRAFT_788419</name>
</gene>
<dbReference type="EMBL" id="MCGO01000040">
    <property type="protein sequence ID" value="ORY39413.1"/>
    <property type="molecule type" value="Genomic_DNA"/>
</dbReference>
<accession>A0A1Y2BXD1</accession>
<evidence type="ECO:0000313" key="3">
    <source>
        <dbReference type="Proteomes" id="UP000193642"/>
    </source>
</evidence>
<evidence type="ECO:0000256" key="1">
    <source>
        <dbReference type="SAM" id="MobiDB-lite"/>
    </source>
</evidence>
<organism evidence="2 3">
    <name type="scientific">Rhizoclosmatium globosum</name>
    <dbReference type="NCBI Taxonomy" id="329046"/>
    <lineage>
        <taxon>Eukaryota</taxon>
        <taxon>Fungi</taxon>
        <taxon>Fungi incertae sedis</taxon>
        <taxon>Chytridiomycota</taxon>
        <taxon>Chytridiomycota incertae sedis</taxon>
        <taxon>Chytridiomycetes</taxon>
        <taxon>Chytridiales</taxon>
        <taxon>Chytriomycetaceae</taxon>
        <taxon>Rhizoclosmatium</taxon>
    </lineage>
</organism>
<feature type="region of interest" description="Disordered" evidence="1">
    <location>
        <begin position="139"/>
        <end position="162"/>
    </location>
</feature>
<comment type="caution">
    <text evidence="2">The sequence shown here is derived from an EMBL/GenBank/DDBJ whole genome shotgun (WGS) entry which is preliminary data.</text>
</comment>
<dbReference type="Proteomes" id="UP000193642">
    <property type="component" value="Unassembled WGS sequence"/>
</dbReference>